<dbReference type="EMBL" id="JTAI01000013">
    <property type="protein sequence ID" value="PPS96754.1"/>
    <property type="molecule type" value="Genomic_DNA"/>
</dbReference>
<protein>
    <submittedName>
        <fullName evidence="6">N-acetyltransferase subunit ARD1</fullName>
    </submittedName>
</protein>
<dbReference type="PANTHER" id="PTHR23091">
    <property type="entry name" value="N-TERMINAL ACETYLTRANSFERASE"/>
    <property type="match status" value="1"/>
</dbReference>
<dbReference type="InterPro" id="IPR016181">
    <property type="entry name" value="Acyl_CoA_acyltransferase"/>
</dbReference>
<evidence type="ECO:0000313" key="5">
    <source>
        <dbReference type="EMBL" id="CUV06294.1"/>
    </source>
</evidence>
<evidence type="ECO:0000313" key="7">
    <source>
        <dbReference type="Proteomes" id="UP001429100"/>
    </source>
</evidence>
<dbReference type="InterPro" id="IPR045047">
    <property type="entry name" value="Ard1-like"/>
</dbReference>
<reference evidence="6 7" key="3">
    <citation type="submission" date="2017-10" db="EMBL/GenBank/DDBJ databases">
        <title>Consistent, comparative and evidence-based genome annotation and re-annotation for the closely-related species, Cryptosporidium parvum, C. hominis and C. tyzzeri.</title>
        <authorList>
            <person name="Baptista R.P."/>
            <person name="Li Y."/>
            <person name="Sateriale A."/>
            <person name="Striepen B."/>
            <person name="Kissinger J.C."/>
        </authorList>
    </citation>
    <scope>NUCLEOTIDE SEQUENCE [LARGE SCALE GENOMIC DNA]</scope>
    <source>
        <strain evidence="6">30976</strain>
    </source>
</reference>
<feature type="domain" description="N-acetyltransferase" evidence="4">
    <location>
        <begin position="2"/>
        <end position="154"/>
    </location>
</feature>
<dbReference type="AlphaFoldDB" id="A0A0S4TFP5"/>
<dbReference type="PROSITE" id="PS51186">
    <property type="entry name" value="GNAT"/>
    <property type="match status" value="1"/>
</dbReference>
<dbReference type="VEuPathDB" id="CryptoDB:CHUDEA5_3090"/>
<dbReference type="InterPro" id="IPR000182">
    <property type="entry name" value="GNAT_dom"/>
</dbReference>
<dbReference type="Gene3D" id="3.40.630.30">
    <property type="match status" value="1"/>
</dbReference>
<reference evidence="6 7" key="1">
    <citation type="submission" date="2014-11" db="EMBL/GenBank/DDBJ databases">
        <title>Comparative genomic analysis of Cryptosporidium hominis reveals occurrence of genetic recombination in virulent subtypes.</title>
        <authorList>
            <person name="Guo Y."/>
            <person name="Tang K."/>
            <person name="Frace M."/>
            <person name="Li N."/>
            <person name="Roellig D.M."/>
            <person name="Sammons S."/>
            <person name="Knipe K."/>
            <person name="Rowe L."/>
            <person name="Feng Y."/>
            <person name="Xiao L."/>
        </authorList>
    </citation>
    <scope>NUCLEOTIDE SEQUENCE [LARGE SCALE GENOMIC DNA]</scope>
    <source>
        <strain evidence="6">30976</strain>
    </source>
</reference>
<dbReference type="Proteomes" id="UP000199752">
    <property type="component" value="Chromosome 5"/>
</dbReference>
<dbReference type="Pfam" id="PF00583">
    <property type="entry name" value="Acetyltransf_1"/>
    <property type="match status" value="1"/>
</dbReference>
<gene>
    <name evidence="5" type="ORF">CHUDEA5_3090</name>
    <name evidence="6" type="ORF">GY17_00001495</name>
</gene>
<keyword evidence="2" id="KW-0012">Acyltransferase</keyword>
<dbReference type="GO" id="GO:1990189">
    <property type="term" value="F:protein N-terminal-serine acetyltransferase activity"/>
    <property type="evidence" value="ECO:0007669"/>
    <property type="project" value="TreeGrafter"/>
</dbReference>
<proteinExistence type="inferred from homology"/>
<reference evidence="5" key="2">
    <citation type="submission" date="2015-08" db="EMBL/GenBank/DDBJ databases">
        <authorList>
            <person name="Babu N.S."/>
            <person name="Beckwith C.J."/>
            <person name="Beseler K.G."/>
            <person name="Brison A."/>
            <person name="Carone J.V."/>
            <person name="Caskin T.P."/>
            <person name="Diamond M."/>
            <person name="Durham M.E."/>
            <person name="Foxe J.M."/>
            <person name="Go M."/>
            <person name="Henderson B.A."/>
            <person name="Jones I.B."/>
            <person name="McGettigan J.A."/>
            <person name="Micheletti S.J."/>
            <person name="Nasrallah M.E."/>
            <person name="Ortiz D."/>
            <person name="Piller C.R."/>
            <person name="Privatt S.R."/>
            <person name="Schneider S.L."/>
            <person name="Sharp S."/>
            <person name="Smith T.C."/>
            <person name="Stanton J.D."/>
            <person name="Ullery H.E."/>
            <person name="Wilson R.J."/>
            <person name="Serrano M.G."/>
            <person name="Buck G."/>
            <person name="Lee V."/>
            <person name="Wang Y."/>
            <person name="Carvalho R."/>
            <person name="Voegtly L."/>
            <person name="Shi R."/>
            <person name="Duckworth R."/>
            <person name="Johnson A."/>
            <person name="Loviza R."/>
            <person name="Walstead R."/>
            <person name="Shah Z."/>
            <person name="Kiflezghi M."/>
            <person name="Wade K."/>
            <person name="Ball S.L."/>
            <person name="Bradley K.W."/>
            <person name="Asai D.J."/>
            <person name="Bowman C.A."/>
            <person name="Russell D.A."/>
            <person name="Pope W.H."/>
            <person name="Jacobs-Sera D."/>
            <person name="Hendrix R.W."/>
            <person name="Hatfull G.F."/>
        </authorList>
    </citation>
    <scope>NUCLEOTIDE SEQUENCE [LARGE SCALE GENOMIC DNA]</scope>
</reference>
<dbReference type="PANTHER" id="PTHR23091:SF4">
    <property type="entry name" value="N-TERMINAL AMINO-ACID N(ALPHA)-ACETYLTRANSFERASE NATA"/>
    <property type="match status" value="1"/>
</dbReference>
<organism evidence="5">
    <name type="scientific">Cryptosporidium hominis</name>
    <dbReference type="NCBI Taxonomy" id="237895"/>
    <lineage>
        <taxon>Eukaryota</taxon>
        <taxon>Sar</taxon>
        <taxon>Alveolata</taxon>
        <taxon>Apicomplexa</taxon>
        <taxon>Conoidasida</taxon>
        <taxon>Coccidia</taxon>
        <taxon>Eucoccidiorida</taxon>
        <taxon>Eimeriorina</taxon>
        <taxon>Cryptosporidiidae</taxon>
        <taxon>Cryptosporidium</taxon>
    </lineage>
</organism>
<dbReference type="OrthoDB" id="25586at2759"/>
<dbReference type="VEuPathDB" id="CryptoDB:ChTU502y2012_374g0215"/>
<dbReference type="GO" id="GO:0031415">
    <property type="term" value="C:NatA complex"/>
    <property type="evidence" value="ECO:0007669"/>
    <property type="project" value="InterPro"/>
</dbReference>
<dbReference type="Proteomes" id="UP001429100">
    <property type="component" value="Unassembled WGS sequence"/>
</dbReference>
<evidence type="ECO:0000256" key="2">
    <source>
        <dbReference type="ARBA" id="ARBA00023315"/>
    </source>
</evidence>
<evidence type="ECO:0000313" key="6">
    <source>
        <dbReference type="EMBL" id="PPS96754.1"/>
    </source>
</evidence>
<dbReference type="SUPFAM" id="SSF55729">
    <property type="entry name" value="Acyl-CoA N-acyltransferases (Nat)"/>
    <property type="match status" value="1"/>
</dbReference>
<evidence type="ECO:0000256" key="1">
    <source>
        <dbReference type="ARBA" id="ARBA00022679"/>
    </source>
</evidence>
<dbReference type="VEuPathDB" id="CryptoDB:GY17_00001495"/>
<dbReference type="CDD" id="cd04301">
    <property type="entry name" value="NAT_SF"/>
    <property type="match status" value="1"/>
</dbReference>
<dbReference type="EMBL" id="LN877951">
    <property type="protein sequence ID" value="CUV06294.1"/>
    <property type="molecule type" value="Genomic_DNA"/>
</dbReference>
<keyword evidence="1" id="KW-0808">Transferase</keyword>
<keyword evidence="7" id="KW-1185">Reference proteome</keyword>
<name>A0A0S4TFP5_CRYHO</name>
<sequence>MACIRRATIDDVFTIQQNNLYCLPENYQIKYYYYHSMTWPQLLDIATDSNDSNKSVGYVLGKIEDDSNPLHGHITSIAVLRTHRGFGLAKKLLTQNHHGMQSIYNAPYCSLHVRISNYTAKNLYQKALNYKVDSIETKYYADKEDAYFMKLYFQGSQVKVS</sequence>
<dbReference type="VEuPathDB" id="CryptoDB:Chro.50064"/>
<evidence type="ECO:0000256" key="3">
    <source>
        <dbReference type="ARBA" id="ARBA00025786"/>
    </source>
</evidence>
<dbReference type="GO" id="GO:1990190">
    <property type="term" value="F:protein-N-terminal-glutamate acetyltransferase activity"/>
    <property type="evidence" value="ECO:0007669"/>
    <property type="project" value="TreeGrafter"/>
</dbReference>
<evidence type="ECO:0000259" key="4">
    <source>
        <dbReference type="PROSITE" id="PS51186"/>
    </source>
</evidence>
<comment type="similarity">
    <text evidence="3">Belongs to the acetyltransferase family. ARD1 subfamily.</text>
</comment>
<accession>A0A0S4TFP5</accession>